<feature type="region of interest" description="Disordered" evidence="1">
    <location>
        <begin position="196"/>
        <end position="217"/>
    </location>
</feature>
<protein>
    <recommendedName>
        <fullName evidence="5">DUF2987 domain-containing protein</fullName>
    </recommendedName>
</protein>
<reference evidence="3 4" key="1">
    <citation type="submission" date="2021-12" db="EMBL/GenBank/DDBJ databases">
        <title>Genome seq of p7.</title>
        <authorList>
            <person name="Seo T."/>
        </authorList>
    </citation>
    <scope>NUCLEOTIDE SEQUENCE [LARGE SCALE GENOMIC DNA]</scope>
    <source>
        <strain evidence="3 4">P7</strain>
    </source>
</reference>
<feature type="compositionally biased region" description="Basic and acidic residues" evidence="1">
    <location>
        <begin position="197"/>
        <end position="211"/>
    </location>
</feature>
<dbReference type="EMBL" id="JAJTWT010000001">
    <property type="protein sequence ID" value="MCE4536260.1"/>
    <property type="molecule type" value="Genomic_DNA"/>
</dbReference>
<name>A0ABS8XAP7_9BURK</name>
<evidence type="ECO:0000313" key="3">
    <source>
        <dbReference type="EMBL" id="MCE4536260.1"/>
    </source>
</evidence>
<comment type="caution">
    <text evidence="3">The sequence shown here is derived from an EMBL/GenBank/DDBJ whole genome shotgun (WGS) entry which is preliminary data.</text>
</comment>
<gene>
    <name evidence="3" type="ORF">LXT12_03180</name>
</gene>
<evidence type="ECO:0000313" key="4">
    <source>
        <dbReference type="Proteomes" id="UP001201463"/>
    </source>
</evidence>
<sequence>MRRLTCSLALCATLAAHAQTEVLPPVKTELKRDGSMLAYGQINSLLTRLGRHGEGLFRMDFKVDAEKTKVPVASVRMAVRSDEADHPIAIDAQGRFDLPVLPEAEGKTADLATNVPKGQLAVNGTLELTVKPEQLDMAKVRQIIRVARTLREELLPWYLRWLFPRIQAVRVCSATPTWELEWRENGQLLGLPLPEAVGERDPEAKKGEKGRPCTLLTGQESWPDAARLVAPPDTKLGVKL</sequence>
<dbReference type="Proteomes" id="UP001201463">
    <property type="component" value="Unassembled WGS sequence"/>
</dbReference>
<organism evidence="3 4">
    <name type="scientific">Pelomonas caseinilytica</name>
    <dbReference type="NCBI Taxonomy" id="2906763"/>
    <lineage>
        <taxon>Bacteria</taxon>
        <taxon>Pseudomonadati</taxon>
        <taxon>Pseudomonadota</taxon>
        <taxon>Betaproteobacteria</taxon>
        <taxon>Burkholderiales</taxon>
        <taxon>Sphaerotilaceae</taxon>
        <taxon>Roseateles</taxon>
    </lineage>
</organism>
<feature type="chain" id="PRO_5045445204" description="DUF2987 domain-containing protein" evidence="2">
    <location>
        <begin position="19"/>
        <end position="240"/>
    </location>
</feature>
<proteinExistence type="predicted"/>
<accession>A0ABS8XAP7</accession>
<dbReference type="RefSeq" id="WP_233389365.1">
    <property type="nucleotide sequence ID" value="NZ_JAJTWT010000001.1"/>
</dbReference>
<evidence type="ECO:0000256" key="1">
    <source>
        <dbReference type="SAM" id="MobiDB-lite"/>
    </source>
</evidence>
<keyword evidence="2" id="KW-0732">Signal</keyword>
<evidence type="ECO:0000256" key="2">
    <source>
        <dbReference type="SAM" id="SignalP"/>
    </source>
</evidence>
<keyword evidence="4" id="KW-1185">Reference proteome</keyword>
<evidence type="ECO:0008006" key="5">
    <source>
        <dbReference type="Google" id="ProtNLM"/>
    </source>
</evidence>
<feature type="signal peptide" evidence="2">
    <location>
        <begin position="1"/>
        <end position="18"/>
    </location>
</feature>